<evidence type="ECO:0000313" key="2">
    <source>
        <dbReference type="EMBL" id="KAJ7310859.1"/>
    </source>
</evidence>
<feature type="compositionally biased region" description="Low complexity" evidence="1">
    <location>
        <begin position="403"/>
        <end position="412"/>
    </location>
</feature>
<gene>
    <name evidence="2" type="ORF">DFH08DRAFT_1046243</name>
</gene>
<keyword evidence="3" id="KW-1185">Reference proteome</keyword>
<reference evidence="2" key="1">
    <citation type="submission" date="2023-03" db="EMBL/GenBank/DDBJ databases">
        <title>Massive genome expansion in bonnet fungi (Mycena s.s.) driven by repeated elements and novel gene families across ecological guilds.</title>
        <authorList>
            <consortium name="Lawrence Berkeley National Laboratory"/>
            <person name="Harder C.B."/>
            <person name="Miyauchi S."/>
            <person name="Viragh M."/>
            <person name="Kuo A."/>
            <person name="Thoen E."/>
            <person name="Andreopoulos B."/>
            <person name="Lu D."/>
            <person name="Skrede I."/>
            <person name="Drula E."/>
            <person name="Henrissat B."/>
            <person name="Morin E."/>
            <person name="Kohler A."/>
            <person name="Barry K."/>
            <person name="LaButti K."/>
            <person name="Morin E."/>
            <person name="Salamov A."/>
            <person name="Lipzen A."/>
            <person name="Mereny Z."/>
            <person name="Hegedus B."/>
            <person name="Baldrian P."/>
            <person name="Stursova M."/>
            <person name="Weitz H."/>
            <person name="Taylor A."/>
            <person name="Grigoriev I.V."/>
            <person name="Nagy L.G."/>
            <person name="Martin F."/>
            <person name="Kauserud H."/>
        </authorList>
    </citation>
    <scope>NUCLEOTIDE SEQUENCE</scope>
    <source>
        <strain evidence="2">CBHHK002</strain>
    </source>
</reference>
<sequence length="470" mass="50564">MAADNLPARSKHISMHIRHTVDGPATSDWARHVGFQLRLGHVHPVTHARHILAIPHGAQLPARTDPVSPLRPLRSPSALFHGHEDHDGDPIRVRPGYVAAAFCGSSPEVTFLSARSASHSPSSCTPSARPVPSAPLALVVLPLLRRPSSLDLSSLHRARSAKRERSTATNGLIFRASGCLTTATATSGGGPNWSTSLRFAATPLPACNGYAGLIRVLLATPHPRLIAFLSIYRLTLNLKGFRRRRTMQHGERVWRQSVDDVFGVLSYHTTSGPHTAPRRKRRAPPHIRAVVASPTPAPFSGISRNAVPVPYDDTPATTRAPLLDSGIRLRLQDGAQSLSPPPAACTSTPAHLSYQHARRVRASSSATQQAPRVAFPLPATVHSHRAHGLTPQYATRRGPPSPAACTPTPSCPLHDPSPRRFAVPRWRAPRPSPATPPTSHDVPRYAVTVPAALRHPLPHPTPFSPHACGV</sequence>
<organism evidence="2 3">
    <name type="scientific">Mycena albidolilacea</name>
    <dbReference type="NCBI Taxonomy" id="1033008"/>
    <lineage>
        <taxon>Eukaryota</taxon>
        <taxon>Fungi</taxon>
        <taxon>Dikarya</taxon>
        <taxon>Basidiomycota</taxon>
        <taxon>Agaricomycotina</taxon>
        <taxon>Agaricomycetes</taxon>
        <taxon>Agaricomycetidae</taxon>
        <taxon>Agaricales</taxon>
        <taxon>Marasmiineae</taxon>
        <taxon>Mycenaceae</taxon>
        <taxon>Mycena</taxon>
    </lineage>
</organism>
<comment type="caution">
    <text evidence="2">The sequence shown here is derived from an EMBL/GenBank/DDBJ whole genome shotgun (WGS) entry which is preliminary data.</text>
</comment>
<proteinExistence type="predicted"/>
<evidence type="ECO:0000256" key="1">
    <source>
        <dbReference type="SAM" id="MobiDB-lite"/>
    </source>
</evidence>
<dbReference type="Proteomes" id="UP001218218">
    <property type="component" value="Unassembled WGS sequence"/>
</dbReference>
<dbReference type="EMBL" id="JARIHO010000077">
    <property type="protein sequence ID" value="KAJ7310859.1"/>
    <property type="molecule type" value="Genomic_DNA"/>
</dbReference>
<accession>A0AAD7EBX1</accession>
<evidence type="ECO:0000313" key="3">
    <source>
        <dbReference type="Proteomes" id="UP001218218"/>
    </source>
</evidence>
<protein>
    <submittedName>
        <fullName evidence="2">Uncharacterized protein</fullName>
    </submittedName>
</protein>
<feature type="region of interest" description="Disordered" evidence="1">
    <location>
        <begin position="391"/>
        <end position="442"/>
    </location>
</feature>
<name>A0AAD7EBX1_9AGAR</name>
<dbReference type="AlphaFoldDB" id="A0AAD7EBX1"/>